<protein>
    <submittedName>
        <fullName evidence="6">Uncharacterized protein</fullName>
    </submittedName>
</protein>
<keyword evidence="3" id="KW-0560">Oxidoreductase</keyword>
<dbReference type="Gene3D" id="3.40.50.720">
    <property type="entry name" value="NAD(P)-binding Rossmann-like Domain"/>
    <property type="match status" value="1"/>
</dbReference>
<dbReference type="PANTHER" id="PTHR24322">
    <property type="entry name" value="PKSB"/>
    <property type="match status" value="1"/>
</dbReference>
<gene>
    <name evidence="6" type="ORF">E3P90_01146</name>
</gene>
<organism evidence="6 7">
    <name type="scientific">Wallemia ichthyophaga</name>
    <dbReference type="NCBI Taxonomy" id="245174"/>
    <lineage>
        <taxon>Eukaryota</taxon>
        <taxon>Fungi</taxon>
        <taxon>Dikarya</taxon>
        <taxon>Basidiomycota</taxon>
        <taxon>Wallemiomycotina</taxon>
        <taxon>Wallemiomycetes</taxon>
        <taxon>Wallemiales</taxon>
        <taxon>Wallemiaceae</taxon>
        <taxon>Wallemia</taxon>
    </lineage>
</organism>
<dbReference type="AlphaFoldDB" id="A0A4T0HJT2"/>
<dbReference type="PRINTS" id="PR00080">
    <property type="entry name" value="SDRFAMILY"/>
</dbReference>
<dbReference type="OrthoDB" id="10253736at2759"/>
<dbReference type="GO" id="GO:0016616">
    <property type="term" value="F:oxidoreductase activity, acting on the CH-OH group of donors, NAD or NADP as acceptor"/>
    <property type="evidence" value="ECO:0007669"/>
    <property type="project" value="TreeGrafter"/>
</dbReference>
<dbReference type="Proteomes" id="UP000306954">
    <property type="component" value="Unassembled WGS sequence"/>
</dbReference>
<dbReference type="InterPro" id="IPR020904">
    <property type="entry name" value="Sc_DH/Rdtase_CS"/>
</dbReference>
<accession>A0A4T0HJT2</accession>
<evidence type="ECO:0000256" key="3">
    <source>
        <dbReference type="ARBA" id="ARBA00023002"/>
    </source>
</evidence>
<evidence type="ECO:0000256" key="2">
    <source>
        <dbReference type="ARBA" id="ARBA00022857"/>
    </source>
</evidence>
<dbReference type="PANTHER" id="PTHR24322:SF736">
    <property type="entry name" value="RETINOL DEHYDROGENASE 10"/>
    <property type="match status" value="1"/>
</dbReference>
<evidence type="ECO:0000313" key="7">
    <source>
        <dbReference type="Proteomes" id="UP000306954"/>
    </source>
</evidence>
<comment type="caution">
    <text evidence="6">The sequence shown here is derived from an EMBL/GenBank/DDBJ whole genome shotgun (WGS) entry which is preliminary data.</text>
</comment>
<sequence>MADIERPSRDGLIDFIVPVQVAIYVICVLLRYVGYSPTALFATLVATGFALFYRQVKSAYLNNSLNYIIGSQGTLNWDGQVVFITGGSNGLGKALVKDLLLMRPKRIINVDIADNDITHDTLQTIKCDITNSEQLQRVCGEVIKEHGTPNIVVLNAGAFDAKSLTESTTADFRNTLDVNFTSHLEILNAFLPGFIERNRGHIVSIGSILGELHAAHAATYCATKAAVISLFQCLRVDLKHLHKAPDVKTTLVFPGLIETRLFGNVKYSQSSRLPAWISDAVMPSVNPTNLAQRIVGDLNMRRTGDIRSPYFVHLASWYNHLPPFVMNALEYVIGVHNYIDHVKVAKKQ</sequence>
<evidence type="ECO:0000256" key="1">
    <source>
        <dbReference type="ARBA" id="ARBA00006484"/>
    </source>
</evidence>
<comment type="similarity">
    <text evidence="1 4">Belongs to the short-chain dehydrogenases/reductases (SDR) family.</text>
</comment>
<reference evidence="6 7" key="1">
    <citation type="submission" date="2019-03" db="EMBL/GenBank/DDBJ databases">
        <title>Sequencing 23 genomes of Wallemia ichthyophaga.</title>
        <authorList>
            <person name="Gostincar C."/>
        </authorList>
    </citation>
    <scope>NUCLEOTIDE SEQUENCE [LARGE SCALE GENOMIC DNA]</scope>
    <source>
        <strain evidence="6 7">EXF-8621</strain>
    </source>
</reference>
<feature type="transmembrane region" description="Helical" evidence="5">
    <location>
        <begin position="12"/>
        <end position="33"/>
    </location>
</feature>
<name>A0A4T0HJT2_WALIC</name>
<evidence type="ECO:0000256" key="4">
    <source>
        <dbReference type="RuleBase" id="RU000363"/>
    </source>
</evidence>
<dbReference type="PRINTS" id="PR00081">
    <property type="entry name" value="GDHRDH"/>
</dbReference>
<keyword evidence="5" id="KW-0812">Transmembrane</keyword>
<dbReference type="EMBL" id="SPOF01000009">
    <property type="protein sequence ID" value="TIB14842.1"/>
    <property type="molecule type" value="Genomic_DNA"/>
</dbReference>
<keyword evidence="5" id="KW-1133">Transmembrane helix</keyword>
<keyword evidence="2" id="KW-0521">NADP</keyword>
<evidence type="ECO:0000313" key="6">
    <source>
        <dbReference type="EMBL" id="TIB14842.1"/>
    </source>
</evidence>
<dbReference type="Pfam" id="PF00106">
    <property type="entry name" value="adh_short"/>
    <property type="match status" value="1"/>
</dbReference>
<evidence type="ECO:0000256" key="5">
    <source>
        <dbReference type="SAM" id="Phobius"/>
    </source>
</evidence>
<keyword evidence="5" id="KW-0472">Membrane</keyword>
<dbReference type="PROSITE" id="PS00061">
    <property type="entry name" value="ADH_SHORT"/>
    <property type="match status" value="1"/>
</dbReference>
<dbReference type="InterPro" id="IPR002347">
    <property type="entry name" value="SDR_fam"/>
</dbReference>
<proteinExistence type="inferred from homology"/>
<dbReference type="InterPro" id="IPR036291">
    <property type="entry name" value="NAD(P)-bd_dom_sf"/>
</dbReference>
<dbReference type="SUPFAM" id="SSF51735">
    <property type="entry name" value="NAD(P)-binding Rossmann-fold domains"/>
    <property type="match status" value="1"/>
</dbReference>